<feature type="compositionally biased region" description="Polar residues" evidence="1">
    <location>
        <begin position="1"/>
        <end position="11"/>
    </location>
</feature>
<keyword evidence="3" id="KW-1185">Reference proteome</keyword>
<dbReference type="Proteomes" id="UP001162891">
    <property type="component" value="Chromosome"/>
</dbReference>
<evidence type="ECO:0000313" key="2">
    <source>
        <dbReference type="EMBL" id="BDG02623.1"/>
    </source>
</evidence>
<protein>
    <submittedName>
        <fullName evidence="2">Uncharacterized protein</fullName>
    </submittedName>
</protein>
<feature type="region of interest" description="Disordered" evidence="1">
    <location>
        <begin position="1"/>
        <end position="48"/>
    </location>
</feature>
<name>A0ABN6MT73_9BACT</name>
<evidence type="ECO:0000256" key="1">
    <source>
        <dbReference type="SAM" id="MobiDB-lite"/>
    </source>
</evidence>
<organism evidence="2 3">
    <name type="scientific">Anaeromyxobacter oryzae</name>
    <dbReference type="NCBI Taxonomy" id="2918170"/>
    <lineage>
        <taxon>Bacteria</taxon>
        <taxon>Pseudomonadati</taxon>
        <taxon>Myxococcota</taxon>
        <taxon>Myxococcia</taxon>
        <taxon>Myxococcales</taxon>
        <taxon>Cystobacterineae</taxon>
        <taxon>Anaeromyxobacteraceae</taxon>
        <taxon>Anaeromyxobacter</taxon>
    </lineage>
</organism>
<dbReference type="EMBL" id="AP025591">
    <property type="protein sequence ID" value="BDG02623.1"/>
    <property type="molecule type" value="Genomic_DNA"/>
</dbReference>
<evidence type="ECO:0000313" key="3">
    <source>
        <dbReference type="Proteomes" id="UP001162891"/>
    </source>
</evidence>
<accession>A0ABN6MT73</accession>
<sequence>MTSTAIPTSTPDGYGNGPGSTGHGTRVTGTERPGHVHGHGHGHGMGPLASQVLTVSLIDANASAR</sequence>
<gene>
    <name evidence="2" type="ORF">AMOR_16190</name>
</gene>
<proteinExistence type="predicted"/>
<reference evidence="3" key="1">
    <citation type="journal article" date="2022" name="Int. J. Syst. Evol. Microbiol.">
        <title>Anaeromyxobacter oryzae sp. nov., Anaeromyxobacter diazotrophicus sp. nov. and Anaeromyxobacter paludicola sp. nov., isolated from paddy soils.</title>
        <authorList>
            <person name="Itoh H."/>
            <person name="Xu Z."/>
            <person name="Mise K."/>
            <person name="Masuda Y."/>
            <person name="Ushijima N."/>
            <person name="Hayakawa C."/>
            <person name="Shiratori Y."/>
            <person name="Senoo K."/>
        </authorList>
    </citation>
    <scope>NUCLEOTIDE SEQUENCE [LARGE SCALE GENOMIC DNA]</scope>
    <source>
        <strain evidence="3">Red232</strain>
    </source>
</reference>